<evidence type="ECO:0000313" key="4">
    <source>
        <dbReference type="Proteomes" id="UP000324222"/>
    </source>
</evidence>
<dbReference type="GO" id="GO:0004622">
    <property type="term" value="F:phosphatidylcholine lysophospholipase activity"/>
    <property type="evidence" value="ECO:0007669"/>
    <property type="project" value="TreeGrafter"/>
</dbReference>
<keyword evidence="1" id="KW-0812">Transmembrane</keyword>
<dbReference type="GO" id="GO:0005789">
    <property type="term" value="C:endoplasmic reticulum membrane"/>
    <property type="evidence" value="ECO:0007669"/>
    <property type="project" value="TreeGrafter"/>
</dbReference>
<dbReference type="InterPro" id="IPR000073">
    <property type="entry name" value="AB_hydrolase_1"/>
</dbReference>
<dbReference type="InterPro" id="IPR029058">
    <property type="entry name" value="AB_hydrolase_fold"/>
</dbReference>
<dbReference type="AlphaFoldDB" id="A0A5B7FHF5"/>
<dbReference type="Gene3D" id="3.40.50.1820">
    <property type="entry name" value="alpha/beta hydrolase"/>
    <property type="match status" value="1"/>
</dbReference>
<gene>
    <name evidence="3" type="primary">abhd12</name>
    <name evidence="3" type="ORF">E2C01_038678</name>
</gene>
<dbReference type="GO" id="GO:0047372">
    <property type="term" value="F:monoacylglycerol lipase activity"/>
    <property type="evidence" value="ECO:0007669"/>
    <property type="project" value="TreeGrafter"/>
</dbReference>
<dbReference type="OrthoDB" id="10249433at2759"/>
<keyword evidence="1" id="KW-1133">Transmembrane helix</keyword>
<dbReference type="GO" id="GO:0052651">
    <property type="term" value="P:monoacylglycerol catabolic process"/>
    <property type="evidence" value="ECO:0007669"/>
    <property type="project" value="TreeGrafter"/>
</dbReference>
<dbReference type="Proteomes" id="UP000324222">
    <property type="component" value="Unassembled WGS sequence"/>
</dbReference>
<sequence>MIKRLLYLTFLVSLWIGGIALKTVVVGAVVTLFVVYIIVPLLFHYSPSLQRHIVFLNFSPKKGSQDYEDWYIKSLSDHHPVILYLHGNTSSRATAHRIELYNVLRKMDYHVVAFDYRVQNSASITARKMKENSGAFQGVSVGTVSRHLHELVYASHKRTKKPLLCYADSSQVQPNEPGVVHDAKVVYRFIRERCGSSPLFVWGHSLGTGHVLCFSVSTHAVRDLCLEGDSPTALIFRKMPKFDWLFLKPLASSGIDFRSEEHITHVAAPVLILHAEDDLVVPFTLGKKVCTL</sequence>
<dbReference type="SUPFAM" id="SSF53474">
    <property type="entry name" value="alpha/beta-Hydrolases"/>
    <property type="match status" value="1"/>
</dbReference>
<name>A0A5B7FHF5_PORTR</name>
<evidence type="ECO:0000259" key="2">
    <source>
        <dbReference type="Pfam" id="PF00561"/>
    </source>
</evidence>
<evidence type="ECO:0000256" key="1">
    <source>
        <dbReference type="SAM" id="Phobius"/>
    </source>
</evidence>
<dbReference type="GO" id="GO:0006660">
    <property type="term" value="P:phosphatidylserine catabolic process"/>
    <property type="evidence" value="ECO:0007669"/>
    <property type="project" value="TreeGrafter"/>
</dbReference>
<feature type="domain" description="AB hydrolase-1" evidence="2">
    <location>
        <begin position="80"/>
        <end position="215"/>
    </location>
</feature>
<protein>
    <submittedName>
        <fullName evidence="3">Monoacylglycerol lipase ABHD12</fullName>
    </submittedName>
</protein>
<dbReference type="Pfam" id="PF00561">
    <property type="entry name" value="Abhydrolase_1"/>
    <property type="match status" value="1"/>
</dbReference>
<feature type="transmembrane region" description="Helical" evidence="1">
    <location>
        <begin position="12"/>
        <end position="43"/>
    </location>
</feature>
<proteinExistence type="predicted"/>
<dbReference type="PANTHER" id="PTHR12277">
    <property type="entry name" value="ALPHA/BETA HYDROLASE DOMAIN-CONTAINING PROTEIN"/>
    <property type="match status" value="1"/>
</dbReference>
<organism evidence="3 4">
    <name type="scientific">Portunus trituberculatus</name>
    <name type="common">Swimming crab</name>
    <name type="synonym">Neptunus trituberculatus</name>
    <dbReference type="NCBI Taxonomy" id="210409"/>
    <lineage>
        <taxon>Eukaryota</taxon>
        <taxon>Metazoa</taxon>
        <taxon>Ecdysozoa</taxon>
        <taxon>Arthropoda</taxon>
        <taxon>Crustacea</taxon>
        <taxon>Multicrustacea</taxon>
        <taxon>Malacostraca</taxon>
        <taxon>Eumalacostraca</taxon>
        <taxon>Eucarida</taxon>
        <taxon>Decapoda</taxon>
        <taxon>Pleocyemata</taxon>
        <taxon>Brachyura</taxon>
        <taxon>Eubrachyura</taxon>
        <taxon>Portunoidea</taxon>
        <taxon>Portunidae</taxon>
        <taxon>Portuninae</taxon>
        <taxon>Portunus</taxon>
    </lineage>
</organism>
<accession>A0A5B7FHF5</accession>
<keyword evidence="1" id="KW-0472">Membrane</keyword>
<evidence type="ECO:0000313" key="3">
    <source>
        <dbReference type="EMBL" id="MPC44995.1"/>
    </source>
</evidence>
<dbReference type="PANTHER" id="PTHR12277:SF194">
    <property type="entry name" value="FI04476P"/>
    <property type="match status" value="1"/>
</dbReference>
<dbReference type="EMBL" id="VSRR010006522">
    <property type="protein sequence ID" value="MPC44995.1"/>
    <property type="molecule type" value="Genomic_DNA"/>
</dbReference>
<reference evidence="3 4" key="1">
    <citation type="submission" date="2019-05" db="EMBL/GenBank/DDBJ databases">
        <title>Another draft genome of Portunus trituberculatus and its Hox gene families provides insights of decapod evolution.</title>
        <authorList>
            <person name="Jeong J.-H."/>
            <person name="Song I."/>
            <person name="Kim S."/>
            <person name="Choi T."/>
            <person name="Kim D."/>
            <person name="Ryu S."/>
            <person name="Kim W."/>
        </authorList>
    </citation>
    <scope>NUCLEOTIDE SEQUENCE [LARGE SCALE GENOMIC DNA]</scope>
    <source>
        <tissue evidence="3">Muscle</tissue>
    </source>
</reference>
<comment type="caution">
    <text evidence="3">The sequence shown here is derived from an EMBL/GenBank/DDBJ whole genome shotgun (WGS) entry which is preliminary data.</text>
</comment>
<keyword evidence="4" id="KW-1185">Reference proteome</keyword>